<dbReference type="GO" id="GO:0020037">
    <property type="term" value="F:heme binding"/>
    <property type="evidence" value="ECO:0007669"/>
    <property type="project" value="TreeGrafter"/>
</dbReference>
<evidence type="ECO:0000256" key="12">
    <source>
        <dbReference type="ARBA" id="ARBA00037975"/>
    </source>
</evidence>
<keyword evidence="3" id="KW-0813">Transport</keyword>
<feature type="transmembrane region" description="Helical" evidence="13">
    <location>
        <begin position="50"/>
        <end position="70"/>
    </location>
</feature>
<dbReference type="InterPro" id="IPR011577">
    <property type="entry name" value="Cyt_b561_bac/Ni-Hgenase"/>
</dbReference>
<keyword evidence="6 13" id="KW-0812">Transmembrane</keyword>
<feature type="transmembrane region" description="Helical" evidence="13">
    <location>
        <begin position="82"/>
        <end position="111"/>
    </location>
</feature>
<gene>
    <name evidence="15" type="ORF">IFO71_05770</name>
</gene>
<dbReference type="GO" id="GO:0022904">
    <property type="term" value="P:respiratory electron transport chain"/>
    <property type="evidence" value="ECO:0007669"/>
    <property type="project" value="InterPro"/>
</dbReference>
<evidence type="ECO:0000256" key="10">
    <source>
        <dbReference type="ARBA" id="ARBA00023004"/>
    </source>
</evidence>
<evidence type="ECO:0000256" key="7">
    <source>
        <dbReference type="ARBA" id="ARBA00022723"/>
    </source>
</evidence>
<evidence type="ECO:0000256" key="4">
    <source>
        <dbReference type="ARBA" id="ARBA00022475"/>
    </source>
</evidence>
<evidence type="ECO:0000256" key="9">
    <source>
        <dbReference type="ARBA" id="ARBA00022989"/>
    </source>
</evidence>
<protein>
    <submittedName>
        <fullName evidence="15">Cytochrome b</fullName>
    </submittedName>
</protein>
<dbReference type="Pfam" id="PF01292">
    <property type="entry name" value="Ni_hydr_CYTB"/>
    <property type="match status" value="1"/>
</dbReference>
<evidence type="ECO:0000256" key="2">
    <source>
        <dbReference type="ARBA" id="ARBA00004651"/>
    </source>
</evidence>
<sequence>MSQHPIPAINPVSRWIHWLSVLLMLAVYVSMEFRGWFPRGSELRASLHPIHQWLGLSLLLLLALRLWARWRRPFPPIAPRPPAWLVAAAHAGHFALYAFLLIMPLLGWALVSAEGKLPSVLGMALPPLLAVDSDMAHRLEDWHEWGATIGYFLIGGHLLAVVWHHLQLRDNTLRRMRG</sequence>
<evidence type="ECO:0000256" key="8">
    <source>
        <dbReference type="ARBA" id="ARBA00022982"/>
    </source>
</evidence>
<comment type="caution">
    <text evidence="15">The sequence shown here is derived from an EMBL/GenBank/DDBJ whole genome shotgun (WGS) entry which is preliminary data.</text>
</comment>
<dbReference type="InterPro" id="IPR016174">
    <property type="entry name" value="Di-haem_cyt_TM"/>
</dbReference>
<evidence type="ECO:0000256" key="6">
    <source>
        <dbReference type="ARBA" id="ARBA00022692"/>
    </source>
</evidence>
<evidence type="ECO:0000313" key="16">
    <source>
        <dbReference type="Proteomes" id="UP000613768"/>
    </source>
</evidence>
<feature type="transmembrane region" description="Helical" evidence="13">
    <location>
        <begin position="145"/>
        <end position="166"/>
    </location>
</feature>
<evidence type="ECO:0000256" key="5">
    <source>
        <dbReference type="ARBA" id="ARBA00022617"/>
    </source>
</evidence>
<evidence type="ECO:0000256" key="1">
    <source>
        <dbReference type="ARBA" id="ARBA00001970"/>
    </source>
</evidence>
<dbReference type="RefSeq" id="WP_192028586.1">
    <property type="nucleotide sequence ID" value="NZ_JACYTR010000007.1"/>
</dbReference>
<dbReference type="GO" id="GO:0009055">
    <property type="term" value="F:electron transfer activity"/>
    <property type="evidence" value="ECO:0007669"/>
    <property type="project" value="InterPro"/>
</dbReference>
<name>A0AAW3ZKM3_9GAMM</name>
<keyword evidence="8" id="KW-0249">Electron transport</keyword>
<comment type="similarity">
    <text evidence="12">Belongs to the cytochrome b561 family.</text>
</comment>
<dbReference type="GO" id="GO:0005886">
    <property type="term" value="C:plasma membrane"/>
    <property type="evidence" value="ECO:0007669"/>
    <property type="project" value="UniProtKB-SubCell"/>
</dbReference>
<keyword evidence="10" id="KW-0408">Iron</keyword>
<dbReference type="PANTHER" id="PTHR30529">
    <property type="entry name" value="CYTOCHROME B561"/>
    <property type="match status" value="1"/>
</dbReference>
<keyword evidence="7" id="KW-0479">Metal-binding</keyword>
<keyword evidence="4" id="KW-1003">Cell membrane</keyword>
<feature type="domain" description="Cytochrome b561 bacterial/Ni-hydrogenase" evidence="14">
    <location>
        <begin position="10"/>
        <end position="176"/>
    </location>
</feature>
<dbReference type="SUPFAM" id="SSF81342">
    <property type="entry name" value="Transmembrane di-heme cytochromes"/>
    <property type="match status" value="1"/>
</dbReference>
<comment type="cofactor">
    <cofactor evidence="1">
        <name>heme b</name>
        <dbReference type="ChEBI" id="CHEBI:60344"/>
    </cofactor>
</comment>
<evidence type="ECO:0000256" key="11">
    <source>
        <dbReference type="ARBA" id="ARBA00023136"/>
    </source>
</evidence>
<reference evidence="15 16" key="1">
    <citation type="submission" date="2020-09" db="EMBL/GenBank/DDBJ databases">
        <title>Pseudoxanthomonas sp. CAU 1598 isolated from sand of Yaerae Beach.</title>
        <authorList>
            <person name="Kim W."/>
        </authorList>
    </citation>
    <scope>NUCLEOTIDE SEQUENCE [LARGE SCALE GENOMIC DNA]</scope>
    <source>
        <strain evidence="15 16">CAU 1598</strain>
    </source>
</reference>
<keyword evidence="16" id="KW-1185">Reference proteome</keyword>
<keyword evidence="9 13" id="KW-1133">Transmembrane helix</keyword>
<dbReference type="Proteomes" id="UP000613768">
    <property type="component" value="Unassembled WGS sequence"/>
</dbReference>
<evidence type="ECO:0000259" key="14">
    <source>
        <dbReference type="Pfam" id="PF01292"/>
    </source>
</evidence>
<feature type="transmembrane region" description="Helical" evidence="13">
    <location>
        <begin position="12"/>
        <end position="30"/>
    </location>
</feature>
<keyword evidence="11 13" id="KW-0472">Membrane</keyword>
<accession>A0AAW3ZKM3</accession>
<dbReference type="EMBL" id="JACYTR010000007">
    <property type="protein sequence ID" value="MBD8525247.1"/>
    <property type="molecule type" value="Genomic_DNA"/>
</dbReference>
<dbReference type="GO" id="GO:0046872">
    <property type="term" value="F:metal ion binding"/>
    <property type="evidence" value="ECO:0007669"/>
    <property type="project" value="UniProtKB-KW"/>
</dbReference>
<dbReference type="PANTHER" id="PTHR30529:SF3">
    <property type="entry name" value="CYTOCHROME B561 HOMOLOG 1"/>
    <property type="match status" value="1"/>
</dbReference>
<proteinExistence type="inferred from homology"/>
<comment type="subcellular location">
    <subcellularLocation>
        <location evidence="2">Cell membrane</location>
        <topology evidence="2">Multi-pass membrane protein</topology>
    </subcellularLocation>
</comment>
<evidence type="ECO:0000256" key="13">
    <source>
        <dbReference type="SAM" id="Phobius"/>
    </source>
</evidence>
<evidence type="ECO:0000313" key="15">
    <source>
        <dbReference type="EMBL" id="MBD8525247.1"/>
    </source>
</evidence>
<dbReference type="AlphaFoldDB" id="A0AAW3ZKM3"/>
<organism evidence="15 16">
    <name type="scientific">Pseudomarimonas arenosa</name>
    <dbReference type="NCBI Taxonomy" id="2774145"/>
    <lineage>
        <taxon>Bacteria</taxon>
        <taxon>Pseudomonadati</taxon>
        <taxon>Pseudomonadota</taxon>
        <taxon>Gammaproteobacteria</taxon>
        <taxon>Lysobacterales</taxon>
        <taxon>Lysobacteraceae</taxon>
        <taxon>Pseudomarimonas</taxon>
    </lineage>
</organism>
<dbReference type="InterPro" id="IPR052168">
    <property type="entry name" value="Cytochrome_b561_oxidase"/>
</dbReference>
<evidence type="ECO:0000256" key="3">
    <source>
        <dbReference type="ARBA" id="ARBA00022448"/>
    </source>
</evidence>
<keyword evidence="5" id="KW-0349">Heme</keyword>